<protein>
    <submittedName>
        <fullName evidence="2">Quinol monooxygenase YgiN</fullName>
    </submittedName>
</protein>
<gene>
    <name evidence="2" type="ORF">SAMN04487766_105120</name>
</gene>
<dbReference type="InterPro" id="IPR050744">
    <property type="entry name" value="AI-2_Isomerase_LsrG"/>
</dbReference>
<proteinExistence type="predicted"/>
<evidence type="ECO:0000259" key="1">
    <source>
        <dbReference type="PROSITE" id="PS51725"/>
    </source>
</evidence>
<accession>A0A1G9V6D1</accession>
<dbReference type="PANTHER" id="PTHR33336">
    <property type="entry name" value="QUINOL MONOOXYGENASE YGIN-RELATED"/>
    <property type="match status" value="1"/>
</dbReference>
<dbReference type="Proteomes" id="UP000199671">
    <property type="component" value="Unassembled WGS sequence"/>
</dbReference>
<dbReference type="InterPro" id="IPR007138">
    <property type="entry name" value="ABM_dom"/>
</dbReference>
<sequence length="94" mass="10261">MIRIIATFKVRPDAVEEFTAKARELVTGSRAETGNISYELLRARGDAATLTFLEAWADDAAIEAHNNSAHFTTLIPQLIALSDGDPAIVQYEQA</sequence>
<dbReference type="InterPro" id="IPR011008">
    <property type="entry name" value="Dimeric_a/b-barrel"/>
</dbReference>
<feature type="domain" description="ABM" evidence="1">
    <location>
        <begin position="2"/>
        <end position="91"/>
    </location>
</feature>
<organism evidence="2 3">
    <name type="scientific">Actinomyces ruminicola</name>
    <dbReference type="NCBI Taxonomy" id="332524"/>
    <lineage>
        <taxon>Bacteria</taxon>
        <taxon>Bacillati</taxon>
        <taxon>Actinomycetota</taxon>
        <taxon>Actinomycetes</taxon>
        <taxon>Actinomycetales</taxon>
        <taxon>Actinomycetaceae</taxon>
        <taxon>Actinomyces</taxon>
    </lineage>
</organism>
<name>A0A1G9V6D1_9ACTO</name>
<evidence type="ECO:0000313" key="3">
    <source>
        <dbReference type="Proteomes" id="UP000199671"/>
    </source>
</evidence>
<dbReference type="PROSITE" id="PS51725">
    <property type="entry name" value="ABM"/>
    <property type="match status" value="1"/>
</dbReference>
<dbReference type="RefSeq" id="WP_092609469.1">
    <property type="nucleotide sequence ID" value="NZ_FNHU01000005.1"/>
</dbReference>
<dbReference type="PANTHER" id="PTHR33336:SF15">
    <property type="entry name" value="ABM DOMAIN-CONTAINING PROTEIN"/>
    <property type="match status" value="1"/>
</dbReference>
<dbReference type="OrthoDB" id="5080511at2"/>
<dbReference type="EMBL" id="FNHU01000005">
    <property type="protein sequence ID" value="SDM67714.1"/>
    <property type="molecule type" value="Genomic_DNA"/>
</dbReference>
<dbReference type="SUPFAM" id="SSF54909">
    <property type="entry name" value="Dimeric alpha+beta barrel"/>
    <property type="match status" value="1"/>
</dbReference>
<reference evidence="2 3" key="1">
    <citation type="submission" date="2016-10" db="EMBL/GenBank/DDBJ databases">
        <authorList>
            <person name="de Groot N.N."/>
        </authorList>
    </citation>
    <scope>NUCLEOTIDE SEQUENCE [LARGE SCALE GENOMIC DNA]</scope>
    <source>
        <strain evidence="2 3">KPR-7B</strain>
    </source>
</reference>
<dbReference type="Gene3D" id="3.30.70.100">
    <property type="match status" value="1"/>
</dbReference>
<dbReference type="GO" id="GO:0004497">
    <property type="term" value="F:monooxygenase activity"/>
    <property type="evidence" value="ECO:0007669"/>
    <property type="project" value="UniProtKB-KW"/>
</dbReference>
<dbReference type="Pfam" id="PF03992">
    <property type="entry name" value="ABM"/>
    <property type="match status" value="1"/>
</dbReference>
<keyword evidence="2" id="KW-0560">Oxidoreductase</keyword>
<dbReference type="AlphaFoldDB" id="A0A1G9V6D1"/>
<keyword evidence="2" id="KW-0503">Monooxygenase</keyword>
<evidence type="ECO:0000313" key="2">
    <source>
        <dbReference type="EMBL" id="SDM67714.1"/>
    </source>
</evidence>